<feature type="transmembrane region" description="Helical" evidence="1">
    <location>
        <begin position="99"/>
        <end position="120"/>
    </location>
</feature>
<name>G7VDK6_9CREN</name>
<feature type="transmembrane region" description="Helical" evidence="1">
    <location>
        <begin position="132"/>
        <end position="152"/>
    </location>
</feature>
<keyword evidence="3" id="KW-1185">Reference proteome</keyword>
<dbReference type="eggNOG" id="arCOG05418">
    <property type="taxonomic scope" value="Archaea"/>
</dbReference>
<dbReference type="HOGENOM" id="CLU_1782595_0_0_2"/>
<dbReference type="BioCyc" id="PSP1104324:GJSN-2545-MONOMER"/>
<dbReference type="OrthoDB" id="29071at2157"/>
<dbReference type="STRING" id="1104324.P186_2601"/>
<keyword evidence="1" id="KW-0472">Membrane</keyword>
<sequence length="157" mass="16233">MKLSAGAKWGALTGLLFGLLNGVVGYLAVESIKPQILESIYKVAVESGASPEAAKQAVEFAAGALGLGAFVGGVLGNLIILTIVGLIMAAVWDRLKLPWYGKGAIFSLALLLISVLPGVLIKTPNEPAPPAVFQILGAVLTFAGPLVLSWLLERRGS</sequence>
<accession>G7VDK6</accession>
<dbReference type="RefSeq" id="WP_014289810.1">
    <property type="nucleotide sequence ID" value="NC_016645.1"/>
</dbReference>
<organism evidence="2 3">
    <name type="scientific">Pyrobaculum ferrireducens</name>
    <dbReference type="NCBI Taxonomy" id="1104324"/>
    <lineage>
        <taxon>Archaea</taxon>
        <taxon>Thermoproteota</taxon>
        <taxon>Thermoprotei</taxon>
        <taxon>Thermoproteales</taxon>
        <taxon>Thermoproteaceae</taxon>
        <taxon>Pyrobaculum</taxon>
    </lineage>
</organism>
<keyword evidence="1" id="KW-0812">Transmembrane</keyword>
<evidence type="ECO:0000256" key="1">
    <source>
        <dbReference type="SAM" id="Phobius"/>
    </source>
</evidence>
<dbReference type="GeneID" id="11594202"/>
<dbReference type="KEGG" id="pyr:P186_2601"/>
<dbReference type="EMBL" id="CP003098">
    <property type="protein sequence ID" value="AET33985.1"/>
    <property type="molecule type" value="Genomic_DNA"/>
</dbReference>
<reference evidence="2 3" key="1">
    <citation type="journal article" date="2012" name="J. Bacteriol.">
        <title>Complete genome sequence of strain 1860, a crenarchaeon of the genus pyrobaculum able to grow with various electron acceptors.</title>
        <authorList>
            <person name="Mardanov A.V."/>
            <person name="Gumerov V.M."/>
            <person name="Slobodkina G.B."/>
            <person name="Beletsky A.V."/>
            <person name="Bonch-Osmolovskaya E.A."/>
            <person name="Ravin N.V."/>
            <person name="Skryabin K.G."/>
        </authorList>
    </citation>
    <scope>NUCLEOTIDE SEQUENCE [LARGE SCALE GENOMIC DNA]</scope>
    <source>
        <strain evidence="2 3">1860</strain>
    </source>
</reference>
<gene>
    <name evidence="2" type="ORF">P186_2601</name>
</gene>
<proteinExistence type="predicted"/>
<dbReference type="Proteomes" id="UP000005867">
    <property type="component" value="Chromosome"/>
</dbReference>
<evidence type="ECO:0000313" key="3">
    <source>
        <dbReference type="Proteomes" id="UP000005867"/>
    </source>
</evidence>
<keyword evidence="1" id="KW-1133">Transmembrane helix</keyword>
<dbReference type="AlphaFoldDB" id="G7VDK6"/>
<evidence type="ECO:0000313" key="2">
    <source>
        <dbReference type="EMBL" id="AET33985.1"/>
    </source>
</evidence>
<feature type="transmembrane region" description="Helical" evidence="1">
    <location>
        <begin position="69"/>
        <end position="92"/>
    </location>
</feature>
<protein>
    <submittedName>
        <fullName evidence="2">Uncharacterized protein</fullName>
    </submittedName>
</protein>